<evidence type="ECO:0000313" key="3">
    <source>
        <dbReference type="Proteomes" id="UP000597762"/>
    </source>
</evidence>
<dbReference type="AlphaFoldDB" id="A0A812D9F8"/>
<keyword evidence="1" id="KW-1133">Transmembrane helix</keyword>
<dbReference type="Proteomes" id="UP000597762">
    <property type="component" value="Unassembled WGS sequence"/>
</dbReference>
<name>A0A812D9F8_ACAPH</name>
<gene>
    <name evidence="2" type="ORF">SPHA_49347</name>
</gene>
<feature type="transmembrane region" description="Helical" evidence="1">
    <location>
        <begin position="88"/>
        <end position="109"/>
    </location>
</feature>
<feature type="transmembrane region" description="Helical" evidence="1">
    <location>
        <begin position="116"/>
        <end position="136"/>
    </location>
</feature>
<comment type="caution">
    <text evidence="2">The sequence shown here is derived from an EMBL/GenBank/DDBJ whole genome shotgun (WGS) entry which is preliminary data.</text>
</comment>
<protein>
    <submittedName>
        <fullName evidence="2">Uncharacterized protein</fullName>
    </submittedName>
</protein>
<accession>A0A812D9F8</accession>
<evidence type="ECO:0000256" key="1">
    <source>
        <dbReference type="SAM" id="Phobius"/>
    </source>
</evidence>
<keyword evidence="1" id="KW-0472">Membrane</keyword>
<dbReference type="EMBL" id="CAHIKZ030002811">
    <property type="protein sequence ID" value="CAE1292571.1"/>
    <property type="molecule type" value="Genomic_DNA"/>
</dbReference>
<evidence type="ECO:0000313" key="2">
    <source>
        <dbReference type="EMBL" id="CAE1292571.1"/>
    </source>
</evidence>
<keyword evidence="1" id="KW-0812">Transmembrane</keyword>
<keyword evidence="3" id="KW-1185">Reference proteome</keyword>
<feature type="transmembrane region" description="Helical" evidence="1">
    <location>
        <begin position="209"/>
        <end position="227"/>
    </location>
</feature>
<sequence>MFFFSLLINPFFFSSSLLSKFASQLIRTVTFSLFFSLFSFYLCLCFSGLPICTDTTSLFFFFFFFLTSRLFFPFIFSLGTGHLEKPFFFPLILSSLSIFQISLPIFHLLIYRIRILLFYFFFLSVSSFLFVLSSALRHRIREAIFTPIFVLYFRSCLFLSSVCPFALILRVIFFYFLFFPFSHLYFNCLLSAIASLDNALFSFTFLYHFHFFSLSFLLSNLFFYSFCHRICGDTESRFLSFLIVFIRYLISLILSLSSFCFPFLVVLFRFFFIYRSNHLTFY</sequence>
<feature type="transmembrane region" description="Helical" evidence="1">
    <location>
        <begin position="148"/>
        <end position="177"/>
    </location>
</feature>
<proteinExistence type="predicted"/>
<feature type="transmembrane region" description="Helical" evidence="1">
    <location>
        <begin position="58"/>
        <end position="76"/>
    </location>
</feature>
<feature type="transmembrane region" description="Helical" evidence="1">
    <location>
        <begin position="29"/>
        <end position="51"/>
    </location>
</feature>
<reference evidence="2" key="1">
    <citation type="submission" date="2021-01" db="EMBL/GenBank/DDBJ databases">
        <authorList>
            <person name="Li R."/>
            <person name="Bekaert M."/>
        </authorList>
    </citation>
    <scope>NUCLEOTIDE SEQUENCE</scope>
    <source>
        <strain evidence="2">Farmed</strain>
    </source>
</reference>
<feature type="transmembrane region" description="Helical" evidence="1">
    <location>
        <begin position="239"/>
        <end position="272"/>
    </location>
</feature>
<organism evidence="2 3">
    <name type="scientific">Acanthosepion pharaonis</name>
    <name type="common">Pharaoh cuttlefish</name>
    <name type="synonym">Sepia pharaonis</name>
    <dbReference type="NCBI Taxonomy" id="158019"/>
    <lineage>
        <taxon>Eukaryota</taxon>
        <taxon>Metazoa</taxon>
        <taxon>Spiralia</taxon>
        <taxon>Lophotrochozoa</taxon>
        <taxon>Mollusca</taxon>
        <taxon>Cephalopoda</taxon>
        <taxon>Coleoidea</taxon>
        <taxon>Decapodiformes</taxon>
        <taxon>Sepiida</taxon>
        <taxon>Sepiina</taxon>
        <taxon>Sepiidae</taxon>
        <taxon>Acanthosepion</taxon>
    </lineage>
</organism>